<dbReference type="PANTHER" id="PTHR30514:SF10">
    <property type="entry name" value="MURR_RPIR FAMILY TRANSCRIPTIONAL REGULATOR"/>
    <property type="match status" value="1"/>
</dbReference>
<dbReference type="InterPro" id="IPR001347">
    <property type="entry name" value="SIS_dom"/>
</dbReference>
<dbReference type="Pfam" id="PF01380">
    <property type="entry name" value="SIS"/>
    <property type="match status" value="1"/>
</dbReference>
<reference evidence="2 3" key="1">
    <citation type="submission" date="2023-07" db="EMBL/GenBank/DDBJ databases">
        <title>Genomic Encyclopedia of Type Strains, Phase IV (KMG-IV): sequencing the most valuable type-strain genomes for metagenomic binning, comparative biology and taxonomic classification.</title>
        <authorList>
            <person name="Goeker M."/>
        </authorList>
    </citation>
    <scope>NUCLEOTIDE SEQUENCE [LARGE SCALE GENOMIC DNA]</scope>
    <source>
        <strain evidence="2 3">DSM 15049</strain>
    </source>
</reference>
<name>A0ABU0MXZ1_9FIRM</name>
<dbReference type="PROSITE" id="PS51071">
    <property type="entry name" value="HTH_RPIR"/>
    <property type="match status" value="1"/>
</dbReference>
<dbReference type="SUPFAM" id="SSF53697">
    <property type="entry name" value="SIS domain"/>
    <property type="match status" value="1"/>
</dbReference>
<protein>
    <submittedName>
        <fullName evidence="2">DNA-binding MurR/RpiR family transcriptional regulator</fullName>
    </submittedName>
</protein>
<evidence type="ECO:0000259" key="1">
    <source>
        <dbReference type="PROSITE" id="PS51071"/>
    </source>
</evidence>
<evidence type="ECO:0000313" key="2">
    <source>
        <dbReference type="EMBL" id="MDQ0555777.1"/>
    </source>
</evidence>
<dbReference type="InterPro" id="IPR047640">
    <property type="entry name" value="RpiR-like"/>
</dbReference>
<dbReference type="InterPro" id="IPR000281">
    <property type="entry name" value="HTH_RpiR"/>
</dbReference>
<evidence type="ECO:0000313" key="3">
    <source>
        <dbReference type="Proteomes" id="UP001232584"/>
    </source>
</evidence>
<dbReference type="Gene3D" id="3.40.50.10490">
    <property type="entry name" value="Glucose-6-phosphate isomerase like protein, domain 1"/>
    <property type="match status" value="1"/>
</dbReference>
<dbReference type="InterPro" id="IPR009057">
    <property type="entry name" value="Homeodomain-like_sf"/>
</dbReference>
<gene>
    <name evidence="2" type="ORF">QOZ92_000890</name>
</gene>
<sequence length="234" mass="27383">MININLDNLNQLERRLYKTIFKAVQDDKNLNIIKASEICEVSSSKISKTVKKLGFKNYKDFIKFCRGELSELDDKSYSDELNRLNNYIKSFDENIVTEFIEKASKFDKIVIYGLGPSFICCQYLEYKLRMCTSKTVLAINDEIQIKNVVDSDTLFIIFSVTGKFSSFENVCNIVNQKKGEILIIFEEYNNNNYPYVSNIMYLSKFKQNDKLAPYEKTRTILFIFIEEVIQKLLN</sequence>
<keyword evidence="2" id="KW-0238">DNA-binding</keyword>
<dbReference type="GO" id="GO:0003677">
    <property type="term" value="F:DNA binding"/>
    <property type="evidence" value="ECO:0007669"/>
    <property type="project" value="UniProtKB-KW"/>
</dbReference>
<accession>A0ABU0MXZ1</accession>
<dbReference type="Proteomes" id="UP001232584">
    <property type="component" value="Unassembled WGS sequence"/>
</dbReference>
<proteinExistence type="predicted"/>
<dbReference type="Gene3D" id="1.10.10.10">
    <property type="entry name" value="Winged helix-like DNA-binding domain superfamily/Winged helix DNA-binding domain"/>
    <property type="match status" value="1"/>
</dbReference>
<dbReference type="InterPro" id="IPR036388">
    <property type="entry name" value="WH-like_DNA-bd_sf"/>
</dbReference>
<feature type="domain" description="HTH rpiR-type" evidence="1">
    <location>
        <begin position="1"/>
        <end position="72"/>
    </location>
</feature>
<dbReference type="RefSeq" id="WP_307503686.1">
    <property type="nucleotide sequence ID" value="NZ_BAAACE010000028.1"/>
</dbReference>
<comment type="caution">
    <text evidence="2">The sequence shown here is derived from an EMBL/GenBank/DDBJ whole genome shotgun (WGS) entry which is preliminary data.</text>
</comment>
<dbReference type="InterPro" id="IPR046348">
    <property type="entry name" value="SIS_dom_sf"/>
</dbReference>
<dbReference type="SUPFAM" id="SSF46689">
    <property type="entry name" value="Homeodomain-like"/>
    <property type="match status" value="1"/>
</dbReference>
<keyword evidence="3" id="KW-1185">Reference proteome</keyword>
<organism evidence="2 3">
    <name type="scientific">Paraclostridium ghonii</name>
    <dbReference type="NCBI Taxonomy" id="29358"/>
    <lineage>
        <taxon>Bacteria</taxon>
        <taxon>Bacillati</taxon>
        <taxon>Bacillota</taxon>
        <taxon>Clostridia</taxon>
        <taxon>Peptostreptococcales</taxon>
        <taxon>Peptostreptococcaceae</taxon>
        <taxon>Paraclostridium</taxon>
    </lineage>
</organism>
<dbReference type="PANTHER" id="PTHR30514">
    <property type="entry name" value="GLUCOKINASE"/>
    <property type="match status" value="1"/>
</dbReference>
<dbReference type="EMBL" id="JAUSWG010000003">
    <property type="protein sequence ID" value="MDQ0555777.1"/>
    <property type="molecule type" value="Genomic_DNA"/>
</dbReference>